<dbReference type="EMBL" id="JACEFO010000712">
    <property type="protein sequence ID" value="KAF8760435.1"/>
    <property type="molecule type" value="Genomic_DNA"/>
</dbReference>
<name>A0A835FK85_9POAL</name>
<evidence type="ECO:0000256" key="1">
    <source>
        <dbReference type="SAM" id="MobiDB-lite"/>
    </source>
</evidence>
<proteinExistence type="predicted"/>
<dbReference type="AlphaFoldDB" id="A0A835FK85"/>
<organism evidence="2 3">
    <name type="scientific">Digitaria exilis</name>
    <dbReference type="NCBI Taxonomy" id="1010633"/>
    <lineage>
        <taxon>Eukaryota</taxon>
        <taxon>Viridiplantae</taxon>
        <taxon>Streptophyta</taxon>
        <taxon>Embryophyta</taxon>
        <taxon>Tracheophyta</taxon>
        <taxon>Spermatophyta</taxon>
        <taxon>Magnoliopsida</taxon>
        <taxon>Liliopsida</taxon>
        <taxon>Poales</taxon>
        <taxon>Poaceae</taxon>
        <taxon>PACMAD clade</taxon>
        <taxon>Panicoideae</taxon>
        <taxon>Panicodae</taxon>
        <taxon>Paniceae</taxon>
        <taxon>Anthephorinae</taxon>
        <taxon>Digitaria</taxon>
    </lineage>
</organism>
<comment type="caution">
    <text evidence="2">The sequence shown here is derived from an EMBL/GenBank/DDBJ whole genome shotgun (WGS) entry which is preliminary data.</text>
</comment>
<sequence length="86" mass="9746">MIASPYPQDLAESLIAPPPSHQGKRNKKMELKFKAPDYTMWKEEATTCDKDNANGKDGSITVRNEYPQPPILEIPKGLHRKKVQEV</sequence>
<evidence type="ECO:0000313" key="2">
    <source>
        <dbReference type="EMBL" id="KAF8760435.1"/>
    </source>
</evidence>
<feature type="region of interest" description="Disordered" evidence="1">
    <location>
        <begin position="1"/>
        <end position="28"/>
    </location>
</feature>
<evidence type="ECO:0000313" key="3">
    <source>
        <dbReference type="Proteomes" id="UP000636709"/>
    </source>
</evidence>
<protein>
    <submittedName>
        <fullName evidence="2">Uncharacterized protein</fullName>
    </submittedName>
</protein>
<dbReference type="Proteomes" id="UP000636709">
    <property type="component" value="Unassembled WGS sequence"/>
</dbReference>
<reference evidence="2" key="1">
    <citation type="submission" date="2020-07" db="EMBL/GenBank/DDBJ databases">
        <title>Genome sequence and genetic diversity analysis of an under-domesticated orphan crop, white fonio (Digitaria exilis).</title>
        <authorList>
            <person name="Bennetzen J.L."/>
            <person name="Chen S."/>
            <person name="Ma X."/>
            <person name="Wang X."/>
            <person name="Yssel A.E.J."/>
            <person name="Chaluvadi S.R."/>
            <person name="Johnson M."/>
            <person name="Gangashetty P."/>
            <person name="Hamidou F."/>
            <person name="Sanogo M.D."/>
            <person name="Zwaenepoel A."/>
            <person name="Wallace J."/>
            <person name="Van De Peer Y."/>
            <person name="Van Deynze A."/>
        </authorList>
    </citation>
    <scope>NUCLEOTIDE SEQUENCE</scope>
    <source>
        <tissue evidence="2">Leaves</tissue>
    </source>
</reference>
<accession>A0A835FK85</accession>
<keyword evidence="3" id="KW-1185">Reference proteome</keyword>
<gene>
    <name evidence="2" type="ORF">HU200_010171</name>
</gene>